<reference evidence="3" key="1">
    <citation type="submission" date="2023-10" db="EMBL/GenBank/DDBJ databases">
        <title>Genome assembly of Pristionchus species.</title>
        <authorList>
            <person name="Yoshida K."/>
            <person name="Sommer R.J."/>
        </authorList>
    </citation>
    <scope>NUCLEOTIDE SEQUENCE</scope>
    <source>
        <strain evidence="3">RS5133</strain>
    </source>
</reference>
<evidence type="ECO:0000313" key="3">
    <source>
        <dbReference type="EMBL" id="GMT14817.1"/>
    </source>
</evidence>
<dbReference type="InterPro" id="IPR056581">
    <property type="entry name" value="TPR_Edg1"/>
</dbReference>
<feature type="compositionally biased region" description="Basic and acidic residues" evidence="1">
    <location>
        <begin position="889"/>
        <end position="900"/>
    </location>
</feature>
<gene>
    <name evidence="3" type="ORF">PFISCL1PPCAC_6114</name>
</gene>
<dbReference type="Pfam" id="PF24293">
    <property type="entry name" value="TPR_Edg1"/>
    <property type="match status" value="1"/>
</dbReference>
<organism evidence="3 4">
    <name type="scientific">Pristionchus fissidentatus</name>
    <dbReference type="NCBI Taxonomy" id="1538716"/>
    <lineage>
        <taxon>Eukaryota</taxon>
        <taxon>Metazoa</taxon>
        <taxon>Ecdysozoa</taxon>
        <taxon>Nematoda</taxon>
        <taxon>Chromadorea</taxon>
        <taxon>Rhabditida</taxon>
        <taxon>Rhabditina</taxon>
        <taxon>Diplogasteromorpha</taxon>
        <taxon>Diplogasteroidea</taxon>
        <taxon>Neodiplogasteridae</taxon>
        <taxon>Pristionchus</taxon>
    </lineage>
</organism>
<feature type="compositionally biased region" description="Basic residues" evidence="1">
    <location>
        <begin position="914"/>
        <end position="924"/>
    </location>
</feature>
<protein>
    <recommendedName>
        <fullName evidence="2">Edg1 TPR repeats region domain-containing protein</fullName>
    </recommendedName>
</protein>
<feature type="region of interest" description="Disordered" evidence="1">
    <location>
        <begin position="889"/>
        <end position="924"/>
    </location>
</feature>
<accession>A0AAV5V9B2</accession>
<keyword evidence="4" id="KW-1185">Reference proteome</keyword>
<dbReference type="AlphaFoldDB" id="A0AAV5V9B2"/>
<evidence type="ECO:0000313" key="4">
    <source>
        <dbReference type="Proteomes" id="UP001432322"/>
    </source>
</evidence>
<evidence type="ECO:0000259" key="2">
    <source>
        <dbReference type="Pfam" id="PF24293"/>
    </source>
</evidence>
<dbReference type="EMBL" id="BTSY01000002">
    <property type="protein sequence ID" value="GMT14817.1"/>
    <property type="molecule type" value="Genomic_DNA"/>
</dbReference>
<feature type="domain" description="Edg1 TPR repeats region" evidence="2">
    <location>
        <begin position="197"/>
        <end position="567"/>
    </location>
</feature>
<sequence length="924" mass="105059">MSLTSYEEKRLQEIRNFEECLQDGFELYTTGKSAIEYHFGSKKLGQVFEAAFTCDELKNECIDLADRLFFIIERDTMKHIKNQMERGLSRDEARLFVRRMGVFWQIFEMEQVNGLVNEEVKSRMHKLLSEIDQSLIHFKYKAELKNLPSDLIISLESLSVYDRSSPTPQVSRLSQIDSAIYKTDCDTSINDPEEQLSNEFFDHTNTIMDDLLKGEVKVENLKVIHDNDCLLKTSHSTALSTRLFSVWWSLMDSIESRVQEATLRVLRFVFLSGRYRDNMVHQFHEMYLNEKKSLPSFTQSPLLPEGKKVITMVINDIRSHDEMQRNVEKSERVLRQFQWIALISPEEMICSLLQRCFTNRTIVAPSVKLISSLPSLSALCVSSNGLIMGSLISIARSTDYSIGDERDALVYLIASLTRQKKNGSDSPVLSSFKVFKVFVADSIASNNENKMSVALSLLIRLFSTGETKHSLMHFATSIQENKYEEDVEAPHLLLFLLDLMGRSDQEGNKNLFELTKKTIKQMGSKLREDGVIFDEETSDFIQSRLSNHEWFVKVAVTQWFSSVFGDPPRQIPSGLLACLSPEQTHLFEQIIVPYEFSPVECFLRSLYEVCTWDLPFALSFLDLGVTVPPLDDNLANKLSLAIVDVSSSFDSSHWQSLLPFLPLTQRLVNVLDVSIDCRLERINGAIYHSIQSQRALNVIARATKLAFLTNEGDELRDNHWALLQLFCSIAKSHIDGEMESWRKFMRMKARDAFNGVATLPSDSSLEKVSSTEYVVTQCSTLFPLVVSLTHILPKVPPCLQVLLSTVSGYLSEFYTRPVPPFLDCAPTGSVPDTTVYAYSAKADPAAGDYGNQGAKREYSATSHLFGQDRSIGTARMINDPTMSKIIENKLTSREDVRVERNNGYSNQSTTTNSSKKKNNYRRKK</sequence>
<comment type="caution">
    <text evidence="3">The sequence shown here is derived from an EMBL/GenBank/DDBJ whole genome shotgun (WGS) entry which is preliminary data.</text>
</comment>
<name>A0AAV5V9B2_9BILA</name>
<proteinExistence type="predicted"/>
<evidence type="ECO:0000256" key="1">
    <source>
        <dbReference type="SAM" id="MobiDB-lite"/>
    </source>
</evidence>
<dbReference type="Proteomes" id="UP001432322">
    <property type="component" value="Unassembled WGS sequence"/>
</dbReference>